<feature type="transmembrane region" description="Helical" evidence="16">
    <location>
        <begin position="187"/>
        <end position="204"/>
    </location>
</feature>
<feature type="transmembrane region" description="Helical" evidence="16">
    <location>
        <begin position="363"/>
        <end position="382"/>
    </location>
</feature>
<feature type="transmembrane region" description="Helical" evidence="16">
    <location>
        <begin position="131"/>
        <end position="152"/>
    </location>
</feature>
<evidence type="ECO:0000256" key="9">
    <source>
        <dbReference type="ARBA" id="ARBA00022984"/>
    </source>
</evidence>
<evidence type="ECO:0000256" key="2">
    <source>
        <dbReference type="ARBA" id="ARBA00004752"/>
    </source>
</evidence>
<keyword evidence="6 16" id="KW-0808">Transferase</keyword>
<keyword evidence="5 16" id="KW-0328">Glycosyltransferase</keyword>
<evidence type="ECO:0000256" key="5">
    <source>
        <dbReference type="ARBA" id="ARBA00022676"/>
    </source>
</evidence>
<comment type="caution">
    <text evidence="18">The sequence shown here is derived from an EMBL/GenBank/DDBJ whole genome shotgun (WGS) entry which is preliminary data.</text>
</comment>
<feature type="transmembrane region" description="Helical" evidence="16">
    <location>
        <begin position="164"/>
        <end position="181"/>
    </location>
</feature>
<dbReference type="NCBIfam" id="TIGR02614">
    <property type="entry name" value="ftsW"/>
    <property type="match status" value="1"/>
</dbReference>
<reference evidence="19" key="1">
    <citation type="journal article" date="2019" name="Int. J. Syst. Evol. Microbiol.">
        <title>The Global Catalogue of Microorganisms (GCM) 10K type strain sequencing project: providing services to taxonomists for standard genome sequencing and annotation.</title>
        <authorList>
            <consortium name="The Broad Institute Genomics Platform"/>
            <consortium name="The Broad Institute Genome Sequencing Center for Infectious Disease"/>
            <person name="Wu L."/>
            <person name="Ma J."/>
        </authorList>
    </citation>
    <scope>NUCLEOTIDE SEQUENCE [LARGE SCALE GENOMIC DNA]</scope>
    <source>
        <strain evidence="19">JCM 18720</strain>
    </source>
</reference>
<feature type="transmembrane region" description="Helical" evidence="16">
    <location>
        <begin position="294"/>
        <end position="314"/>
    </location>
</feature>
<evidence type="ECO:0000256" key="16">
    <source>
        <dbReference type="HAMAP-Rule" id="MF_00913"/>
    </source>
</evidence>
<keyword evidence="16" id="KW-0997">Cell inner membrane</keyword>
<comment type="function">
    <text evidence="16">Peptidoglycan polymerase that is essential for cell division.</text>
</comment>
<keyword evidence="19" id="KW-1185">Reference proteome</keyword>
<keyword evidence="12 16" id="KW-0131">Cell cycle</keyword>
<evidence type="ECO:0000256" key="6">
    <source>
        <dbReference type="ARBA" id="ARBA00022679"/>
    </source>
</evidence>
<dbReference type="InterPro" id="IPR018365">
    <property type="entry name" value="Cell_cycle_FtsW-rel_CS"/>
</dbReference>
<evidence type="ECO:0000256" key="14">
    <source>
        <dbReference type="ARBA" id="ARBA00038053"/>
    </source>
</evidence>
<accession>A0ABP9SEW6</accession>
<comment type="similarity">
    <text evidence="14 16">Belongs to the SEDS family. FtsW subfamily.</text>
</comment>
<sequence length="416" mass="45128">MMVGLGQRLEGLARASAGVAVGSKEEARALYDRGLLTLVLTLMALGLLMVASASMPEATRLTGNPYYFIQRQLIFLLGAVVILAMVVQIPIRFWERYSALLMLVGMASLVAVLLIGRTVNGATRWIPLGPINFQVAELAKLSLLVFLAGYLVRRHQQVRENLSGFAKPLVVFALYGVLLIAQPDLGSTVVLFVTATGMLFLGGARVVHFVGLIVAGGLSIVALIYTSPYRVKRMTSFTDPWEDPFGAGYQLTQSLMAYGRGDWFGEGLGNSIQKMDYLPEAHTDFIFAVLGEELGFVGVITVMALLLFLALRALRIGHLALKHDQAFAGYLAYGIGIWFSFQTAVNIGASVGALPTKGLTLPLVSYGGSSLWIMTVAVALLLRIDHERRMANVSHASPERAKKQRKRRGSANEQVA</sequence>
<dbReference type="EMBL" id="BAABLF010000029">
    <property type="protein sequence ID" value="GAA5194332.1"/>
    <property type="molecule type" value="Genomic_DNA"/>
</dbReference>
<evidence type="ECO:0000256" key="11">
    <source>
        <dbReference type="ARBA" id="ARBA00023136"/>
    </source>
</evidence>
<dbReference type="Proteomes" id="UP001501600">
    <property type="component" value="Unassembled WGS sequence"/>
</dbReference>
<dbReference type="GO" id="GO:0051301">
    <property type="term" value="P:cell division"/>
    <property type="evidence" value="ECO:0007669"/>
    <property type="project" value="UniProtKB-KW"/>
</dbReference>
<dbReference type="HAMAP" id="MF_00913">
    <property type="entry name" value="PGT_FtsW_proteobact"/>
    <property type="match status" value="1"/>
</dbReference>
<keyword evidence="11 16" id="KW-0472">Membrane</keyword>
<dbReference type="NCBIfam" id="NF008042">
    <property type="entry name" value="PRK10774.1"/>
    <property type="match status" value="1"/>
</dbReference>
<protein>
    <recommendedName>
        <fullName evidence="16">Probable peptidoglycan glycosyltransferase FtsW</fullName>
        <shortName evidence="16">PGT</shortName>
        <ecNumber evidence="16">2.4.99.28</ecNumber>
    </recommendedName>
    <alternativeName>
        <fullName evidence="16">Cell division protein FtsW</fullName>
    </alternativeName>
    <alternativeName>
        <fullName evidence="16">Cell wall polymerase</fullName>
    </alternativeName>
    <alternativeName>
        <fullName evidence="16">Peptidoglycan polymerase</fullName>
        <shortName evidence="16">PG polymerase</shortName>
    </alternativeName>
</protein>
<organism evidence="18 19">
    <name type="scientific">Ferrimonas gelatinilytica</name>
    <dbReference type="NCBI Taxonomy" id="1255257"/>
    <lineage>
        <taxon>Bacteria</taxon>
        <taxon>Pseudomonadati</taxon>
        <taxon>Pseudomonadota</taxon>
        <taxon>Gammaproteobacteria</taxon>
        <taxon>Alteromonadales</taxon>
        <taxon>Ferrimonadaceae</taxon>
        <taxon>Ferrimonas</taxon>
    </lineage>
</organism>
<evidence type="ECO:0000256" key="13">
    <source>
        <dbReference type="ARBA" id="ARBA00023316"/>
    </source>
</evidence>
<evidence type="ECO:0000256" key="3">
    <source>
        <dbReference type="ARBA" id="ARBA00022475"/>
    </source>
</evidence>
<comment type="pathway">
    <text evidence="2 16">Cell wall biogenesis; peptidoglycan biosynthesis.</text>
</comment>
<dbReference type="PANTHER" id="PTHR30474">
    <property type="entry name" value="CELL CYCLE PROTEIN"/>
    <property type="match status" value="1"/>
</dbReference>
<evidence type="ECO:0000256" key="15">
    <source>
        <dbReference type="ARBA" id="ARBA00049902"/>
    </source>
</evidence>
<feature type="transmembrane region" description="Helical" evidence="16">
    <location>
        <begin position="67"/>
        <end position="87"/>
    </location>
</feature>
<feature type="region of interest" description="Disordered" evidence="17">
    <location>
        <begin position="393"/>
        <end position="416"/>
    </location>
</feature>
<evidence type="ECO:0000256" key="4">
    <source>
        <dbReference type="ARBA" id="ARBA00022618"/>
    </source>
</evidence>
<keyword evidence="4 16" id="KW-0132">Cell division</keyword>
<feature type="transmembrane region" description="Helical" evidence="16">
    <location>
        <begin position="34"/>
        <end position="55"/>
    </location>
</feature>
<keyword evidence="9 16" id="KW-0573">Peptidoglycan synthesis</keyword>
<evidence type="ECO:0000256" key="1">
    <source>
        <dbReference type="ARBA" id="ARBA00004651"/>
    </source>
</evidence>
<dbReference type="EC" id="2.4.99.28" evidence="16"/>
<keyword evidence="7 16" id="KW-0812">Transmembrane</keyword>
<dbReference type="PROSITE" id="PS00428">
    <property type="entry name" value="FTSW_RODA_SPOVE"/>
    <property type="match status" value="1"/>
</dbReference>
<evidence type="ECO:0000256" key="12">
    <source>
        <dbReference type="ARBA" id="ARBA00023306"/>
    </source>
</evidence>
<feature type="transmembrane region" description="Helical" evidence="16">
    <location>
        <begin position="209"/>
        <end position="227"/>
    </location>
</feature>
<proteinExistence type="inferred from homology"/>
<evidence type="ECO:0000256" key="8">
    <source>
        <dbReference type="ARBA" id="ARBA00022960"/>
    </source>
</evidence>
<comment type="subcellular location">
    <subcellularLocation>
        <location evidence="16">Cell inner membrane</location>
        <topology evidence="16">Multi-pass membrane protein</topology>
    </subcellularLocation>
    <subcellularLocation>
        <location evidence="1">Cell membrane</location>
        <topology evidence="1">Multi-pass membrane protein</topology>
    </subcellularLocation>
    <text evidence="16">Localizes to the division septum.</text>
</comment>
<keyword evidence="3 16" id="KW-1003">Cell membrane</keyword>
<comment type="catalytic activity">
    <reaction evidence="15 16">
        <text>[GlcNAc-(1-&gt;4)-Mur2Ac(oyl-L-Ala-gamma-D-Glu-L-Lys-D-Ala-D-Ala)](n)-di-trans,octa-cis-undecaprenyl diphosphate + beta-D-GlcNAc-(1-&gt;4)-Mur2Ac(oyl-L-Ala-gamma-D-Glu-L-Lys-D-Ala-D-Ala)-di-trans,octa-cis-undecaprenyl diphosphate = [GlcNAc-(1-&gt;4)-Mur2Ac(oyl-L-Ala-gamma-D-Glu-L-Lys-D-Ala-D-Ala)](n+1)-di-trans,octa-cis-undecaprenyl diphosphate + di-trans,octa-cis-undecaprenyl diphosphate + H(+)</text>
        <dbReference type="Rhea" id="RHEA:23708"/>
        <dbReference type="Rhea" id="RHEA-COMP:9602"/>
        <dbReference type="Rhea" id="RHEA-COMP:9603"/>
        <dbReference type="ChEBI" id="CHEBI:15378"/>
        <dbReference type="ChEBI" id="CHEBI:58405"/>
        <dbReference type="ChEBI" id="CHEBI:60033"/>
        <dbReference type="ChEBI" id="CHEBI:78435"/>
        <dbReference type="EC" id="2.4.99.28"/>
    </reaction>
</comment>
<dbReference type="InterPro" id="IPR013437">
    <property type="entry name" value="FtsW"/>
</dbReference>
<keyword evidence="10 16" id="KW-1133">Transmembrane helix</keyword>
<evidence type="ECO:0000256" key="7">
    <source>
        <dbReference type="ARBA" id="ARBA00022692"/>
    </source>
</evidence>
<keyword evidence="13 16" id="KW-0961">Cell wall biogenesis/degradation</keyword>
<evidence type="ECO:0000313" key="19">
    <source>
        <dbReference type="Proteomes" id="UP001501600"/>
    </source>
</evidence>
<evidence type="ECO:0000256" key="17">
    <source>
        <dbReference type="SAM" id="MobiDB-lite"/>
    </source>
</evidence>
<dbReference type="PANTHER" id="PTHR30474:SF2">
    <property type="entry name" value="PEPTIDOGLYCAN GLYCOSYLTRANSFERASE FTSW-RELATED"/>
    <property type="match status" value="1"/>
</dbReference>
<dbReference type="InterPro" id="IPR001182">
    <property type="entry name" value="FtsW/RodA"/>
</dbReference>
<name>A0ABP9SEW6_9GAMM</name>
<evidence type="ECO:0000256" key="10">
    <source>
        <dbReference type="ARBA" id="ARBA00022989"/>
    </source>
</evidence>
<feature type="transmembrane region" description="Helical" evidence="16">
    <location>
        <begin position="326"/>
        <end position="351"/>
    </location>
</feature>
<keyword evidence="8 16" id="KW-0133">Cell shape</keyword>
<gene>
    <name evidence="16 18" type="primary">ftsW</name>
    <name evidence="18" type="ORF">GCM10025772_27060</name>
</gene>
<dbReference type="Pfam" id="PF01098">
    <property type="entry name" value="FTSW_RODA_SPOVE"/>
    <property type="match status" value="1"/>
</dbReference>
<evidence type="ECO:0000313" key="18">
    <source>
        <dbReference type="EMBL" id="GAA5194332.1"/>
    </source>
</evidence>
<feature type="transmembrane region" description="Helical" evidence="16">
    <location>
        <begin position="99"/>
        <end position="119"/>
    </location>
</feature>